<feature type="transmembrane region" description="Helical" evidence="7">
    <location>
        <begin position="674"/>
        <end position="695"/>
    </location>
</feature>
<dbReference type="InterPro" id="IPR047817">
    <property type="entry name" value="ABC2_TM_bact-type"/>
</dbReference>
<evidence type="ECO:0000313" key="11">
    <source>
        <dbReference type="Proteomes" id="UP001652700"/>
    </source>
</evidence>
<dbReference type="Pfam" id="PF12698">
    <property type="entry name" value="ABC2_membrane_3"/>
    <property type="match status" value="1"/>
</dbReference>
<evidence type="ECO:0000313" key="10">
    <source>
        <dbReference type="EnsemblMetazoa" id="XP_028155691.1"/>
    </source>
</evidence>
<dbReference type="InParanoid" id="A0A6P7H121"/>
<dbReference type="GO" id="GO:0016887">
    <property type="term" value="F:ATP hydrolysis activity"/>
    <property type="evidence" value="ECO:0007669"/>
    <property type="project" value="InterPro"/>
</dbReference>
<feature type="transmembrane region" description="Helical" evidence="7">
    <location>
        <begin position="616"/>
        <end position="639"/>
    </location>
</feature>
<dbReference type="PANTHER" id="PTHR43038">
    <property type="entry name" value="ATP-BINDING CASSETTE, SUB-FAMILY H, MEMBER 1"/>
    <property type="match status" value="1"/>
</dbReference>
<keyword evidence="11" id="KW-1185">Reference proteome</keyword>
<dbReference type="OrthoDB" id="10255969at2759"/>
<comment type="subcellular location">
    <subcellularLocation>
        <location evidence="1">Membrane</location>
        <topology evidence="1">Multi-pass membrane protein</topology>
    </subcellularLocation>
</comment>
<dbReference type="InterPro" id="IPR003439">
    <property type="entry name" value="ABC_transporter-like_ATP-bd"/>
</dbReference>
<dbReference type="GO" id="GO:0016020">
    <property type="term" value="C:membrane"/>
    <property type="evidence" value="ECO:0007669"/>
    <property type="project" value="UniProtKB-SubCell"/>
</dbReference>
<keyword evidence="2 7" id="KW-0812">Transmembrane</keyword>
<evidence type="ECO:0000256" key="3">
    <source>
        <dbReference type="ARBA" id="ARBA00022741"/>
    </source>
</evidence>
<evidence type="ECO:0000256" key="4">
    <source>
        <dbReference type="ARBA" id="ARBA00022840"/>
    </source>
</evidence>
<evidence type="ECO:0000256" key="5">
    <source>
        <dbReference type="ARBA" id="ARBA00022989"/>
    </source>
</evidence>
<dbReference type="InterPro" id="IPR017871">
    <property type="entry name" value="ABC_transporter-like_CS"/>
</dbReference>
<feature type="transmembrane region" description="Helical" evidence="7">
    <location>
        <begin position="346"/>
        <end position="367"/>
    </location>
</feature>
<dbReference type="RefSeq" id="XP_028155691.1">
    <property type="nucleotide sequence ID" value="XM_028299890.1"/>
</dbReference>
<dbReference type="AlphaFoldDB" id="A0A6P7H121"/>
<feature type="domain" description="ABC transporter" evidence="8">
    <location>
        <begin position="39"/>
        <end position="267"/>
    </location>
</feature>
<dbReference type="GO" id="GO:0005524">
    <property type="term" value="F:ATP binding"/>
    <property type="evidence" value="ECO:0007669"/>
    <property type="project" value="UniProtKB-KW"/>
</dbReference>
<evidence type="ECO:0000313" key="12">
    <source>
        <dbReference type="RefSeq" id="XP_028155691.1"/>
    </source>
</evidence>
<dbReference type="InterPro" id="IPR027417">
    <property type="entry name" value="P-loop_NTPase"/>
</dbReference>
<feature type="transmembrane region" description="Helical" evidence="7">
    <location>
        <begin position="645"/>
        <end position="667"/>
    </location>
</feature>
<evidence type="ECO:0000259" key="9">
    <source>
        <dbReference type="PROSITE" id="PS51012"/>
    </source>
</evidence>
<keyword evidence="4" id="KW-0067">ATP-binding</keyword>
<gene>
    <name evidence="12" type="primary">LOC114349497</name>
</gene>
<dbReference type="Proteomes" id="UP001652700">
    <property type="component" value="Unplaced"/>
</dbReference>
<dbReference type="InterPro" id="IPR003593">
    <property type="entry name" value="AAA+_ATPase"/>
</dbReference>
<feature type="domain" description="ABC transmembrane type-2" evidence="9">
    <location>
        <begin position="502"/>
        <end position="731"/>
    </location>
</feature>
<proteinExistence type="predicted"/>
<evidence type="ECO:0000256" key="6">
    <source>
        <dbReference type="ARBA" id="ARBA00023136"/>
    </source>
</evidence>
<organism evidence="12">
    <name type="scientific">Diabrotica virgifera virgifera</name>
    <name type="common">western corn rootworm</name>
    <dbReference type="NCBI Taxonomy" id="50390"/>
    <lineage>
        <taxon>Eukaryota</taxon>
        <taxon>Metazoa</taxon>
        <taxon>Ecdysozoa</taxon>
        <taxon>Arthropoda</taxon>
        <taxon>Hexapoda</taxon>
        <taxon>Insecta</taxon>
        <taxon>Pterygota</taxon>
        <taxon>Neoptera</taxon>
        <taxon>Endopterygota</taxon>
        <taxon>Coleoptera</taxon>
        <taxon>Polyphaga</taxon>
        <taxon>Cucujiformia</taxon>
        <taxon>Chrysomeloidea</taxon>
        <taxon>Chrysomelidae</taxon>
        <taxon>Galerucinae</taxon>
        <taxon>Diabroticina</taxon>
        <taxon>Diabroticites</taxon>
        <taxon>Diabrotica</taxon>
    </lineage>
</organism>
<sequence length="732" mass="83432">MYRKQLLIRPIKKDQTKLMNPVALSSKENRNTMNNHLALYVKDVEKSFGSNKVLDKLCLNVQKGTIYGLLGSSGCGKTTLLRCIIGRSNVNKGDIYVLGEKQDGSVVLADRVGYMPQDISLVGELSARDSIYFFGRIYNLKDDIIKSRCDELIELLDLPTDNRCVRDCSGGEQRRVSFAVTLVHKPELLILDEPTVGTDSILRNRIWKYLTKITEEDKTTVIITTHYIEETRQADKIALMRKGKLLTEEHPETLLERYGCDLLEEVFVILSSKQEETEQTSGVDNLAFQSSQTGINESTERTNAALDVISEAPQQTRTERKKQSIFEMIRFKSLLFKNYKKLKSNLISTIFLVVFPALQVLFFLTAVGRETKGNPFGIVNNERSQEFCKTFPRNESAVPYDKFSCHINSASCLFEDYLDVPLFYMIRFDSKYEALSALESGKIRGFLHMHQNLSELIEARVNYGVDKYDLPDEEMQVYMDMTSIQVGGIIKERIADKYQLFHEKIYDDCRYLSKAVQIPLRVEESFYGNKNEEYVIFITPGIITSMIFFMGVLMTCVIILDEKCEGIWDRSIVAGVTALELSLSHLLYQNVFMIIISLDFLLFVFVIFGQPYIGSLWLIFALLYLQGLAGIMLGFAISVLSDNHVTANTIVTGIFNPLVLVSGILWPAEALPKYIYFVIEWLPLAIPTSALRNVIRKGWTLTNLHTLHSIGILSFWILFLLALNIYLTKTKR</sequence>
<feature type="transmembrane region" description="Helical" evidence="7">
    <location>
        <begin position="707"/>
        <end position="727"/>
    </location>
</feature>
<evidence type="ECO:0000259" key="8">
    <source>
        <dbReference type="PROSITE" id="PS50893"/>
    </source>
</evidence>
<dbReference type="PROSITE" id="PS00211">
    <property type="entry name" value="ABC_TRANSPORTER_1"/>
    <property type="match status" value="1"/>
</dbReference>
<dbReference type="GO" id="GO:0140359">
    <property type="term" value="F:ABC-type transporter activity"/>
    <property type="evidence" value="ECO:0007669"/>
    <property type="project" value="InterPro"/>
</dbReference>
<dbReference type="Pfam" id="PF00005">
    <property type="entry name" value="ABC_tran"/>
    <property type="match status" value="1"/>
</dbReference>
<dbReference type="PANTHER" id="PTHR43038:SF2">
    <property type="entry name" value="RH61964P"/>
    <property type="match status" value="1"/>
</dbReference>
<dbReference type="KEGG" id="dvv:114349497"/>
<feature type="transmembrane region" description="Helical" evidence="7">
    <location>
        <begin position="534"/>
        <end position="560"/>
    </location>
</feature>
<dbReference type="PROSITE" id="PS51012">
    <property type="entry name" value="ABC_TM2"/>
    <property type="match status" value="1"/>
</dbReference>
<dbReference type="SUPFAM" id="SSF52540">
    <property type="entry name" value="P-loop containing nucleoside triphosphate hydrolases"/>
    <property type="match status" value="1"/>
</dbReference>
<feature type="transmembrane region" description="Helical" evidence="7">
    <location>
        <begin position="587"/>
        <end position="609"/>
    </location>
</feature>
<evidence type="ECO:0000256" key="1">
    <source>
        <dbReference type="ARBA" id="ARBA00004141"/>
    </source>
</evidence>
<accession>A0A6P7H121</accession>
<evidence type="ECO:0000256" key="2">
    <source>
        <dbReference type="ARBA" id="ARBA00022692"/>
    </source>
</evidence>
<protein>
    <submittedName>
        <fullName evidence="12">ABC transporter G family member 20-like isoform X1</fullName>
    </submittedName>
</protein>
<dbReference type="PROSITE" id="PS50893">
    <property type="entry name" value="ABC_TRANSPORTER_2"/>
    <property type="match status" value="1"/>
</dbReference>
<dbReference type="EnsemblMetazoa" id="XM_028299890.2">
    <property type="protein sequence ID" value="XP_028155691.1"/>
    <property type="gene ID" value="LOC114349497"/>
</dbReference>
<dbReference type="InterPro" id="IPR013525">
    <property type="entry name" value="ABC2_TM"/>
</dbReference>
<dbReference type="Gene3D" id="3.40.50.300">
    <property type="entry name" value="P-loop containing nucleotide triphosphate hydrolases"/>
    <property type="match status" value="1"/>
</dbReference>
<name>A0A6P7H121_DIAVI</name>
<keyword evidence="5 7" id="KW-1133">Transmembrane helix</keyword>
<evidence type="ECO:0000256" key="7">
    <source>
        <dbReference type="SAM" id="Phobius"/>
    </source>
</evidence>
<keyword evidence="3" id="KW-0547">Nucleotide-binding</keyword>
<reference evidence="10" key="2">
    <citation type="submission" date="2025-05" db="UniProtKB">
        <authorList>
            <consortium name="EnsemblMetazoa"/>
        </authorList>
    </citation>
    <scope>IDENTIFICATION</scope>
</reference>
<keyword evidence="6 7" id="KW-0472">Membrane</keyword>
<dbReference type="SMART" id="SM00382">
    <property type="entry name" value="AAA"/>
    <property type="match status" value="1"/>
</dbReference>
<dbReference type="GeneID" id="114349497"/>
<reference evidence="12" key="1">
    <citation type="submission" date="2025-04" db="UniProtKB">
        <authorList>
            <consortium name="RefSeq"/>
        </authorList>
    </citation>
    <scope>IDENTIFICATION</scope>
    <source>
        <tissue evidence="12">Whole insect</tissue>
    </source>
</reference>